<feature type="transmembrane region" description="Helical" evidence="1">
    <location>
        <begin position="30"/>
        <end position="50"/>
    </location>
</feature>
<sequence length="65" mass="7356">MRNLAIITSLSLTVLLFIVMTPTLNISFNLIYLLFIAGNGVFVYLVYKILKDGKPSSKKFDEGNW</sequence>
<protein>
    <submittedName>
        <fullName evidence="2">Uncharacterized protein</fullName>
    </submittedName>
</protein>
<comment type="caution">
    <text evidence="2">The sequence shown here is derived from an EMBL/GenBank/DDBJ whole genome shotgun (WGS) entry which is preliminary data.</text>
</comment>
<evidence type="ECO:0000256" key="1">
    <source>
        <dbReference type="SAM" id="Phobius"/>
    </source>
</evidence>
<gene>
    <name evidence="2" type="ORF">GQN54_00380</name>
</gene>
<dbReference type="AlphaFoldDB" id="A0A6N9NH81"/>
<keyword evidence="1" id="KW-1133">Transmembrane helix</keyword>
<reference evidence="2 3" key="1">
    <citation type="submission" date="2019-12" db="EMBL/GenBank/DDBJ databases">
        <authorList>
            <person name="Zhao J."/>
        </authorList>
    </citation>
    <scope>NUCLEOTIDE SEQUENCE [LARGE SCALE GENOMIC DNA]</scope>
    <source>
        <strain evidence="2 3">S-15</strain>
    </source>
</reference>
<dbReference type="EMBL" id="WWNE01000003">
    <property type="protein sequence ID" value="NBG64550.1"/>
    <property type="molecule type" value="Genomic_DNA"/>
</dbReference>
<keyword evidence="1" id="KW-0812">Transmembrane</keyword>
<organism evidence="2 3">
    <name type="scientific">Acidiluteibacter ferrifornacis</name>
    <dbReference type="NCBI Taxonomy" id="2692424"/>
    <lineage>
        <taxon>Bacteria</taxon>
        <taxon>Pseudomonadati</taxon>
        <taxon>Bacteroidota</taxon>
        <taxon>Flavobacteriia</taxon>
        <taxon>Flavobacteriales</taxon>
        <taxon>Cryomorphaceae</taxon>
        <taxon>Acidiluteibacter</taxon>
    </lineage>
</organism>
<name>A0A6N9NH81_9FLAO</name>
<dbReference type="Proteomes" id="UP000470771">
    <property type="component" value="Unassembled WGS sequence"/>
</dbReference>
<keyword evidence="1" id="KW-0472">Membrane</keyword>
<evidence type="ECO:0000313" key="3">
    <source>
        <dbReference type="Proteomes" id="UP000470771"/>
    </source>
</evidence>
<accession>A0A6N9NH81</accession>
<evidence type="ECO:0000313" key="2">
    <source>
        <dbReference type="EMBL" id="NBG64550.1"/>
    </source>
</evidence>
<keyword evidence="3" id="KW-1185">Reference proteome</keyword>
<dbReference type="RefSeq" id="WP_160630839.1">
    <property type="nucleotide sequence ID" value="NZ_WWNE01000003.1"/>
</dbReference>
<proteinExistence type="predicted"/>